<organism evidence="1 2">
    <name type="scientific">Holothuria leucospilota</name>
    <name type="common">Black long sea cucumber</name>
    <name type="synonym">Mertensiothuria leucospilota</name>
    <dbReference type="NCBI Taxonomy" id="206669"/>
    <lineage>
        <taxon>Eukaryota</taxon>
        <taxon>Metazoa</taxon>
        <taxon>Echinodermata</taxon>
        <taxon>Eleutherozoa</taxon>
        <taxon>Echinozoa</taxon>
        <taxon>Holothuroidea</taxon>
        <taxon>Aspidochirotacea</taxon>
        <taxon>Aspidochirotida</taxon>
        <taxon>Holothuriidae</taxon>
        <taxon>Holothuria</taxon>
    </lineage>
</organism>
<dbReference type="EMBL" id="JAIZAY010000010">
    <property type="protein sequence ID" value="KAJ8034699.1"/>
    <property type="molecule type" value="Genomic_DNA"/>
</dbReference>
<protein>
    <submittedName>
        <fullName evidence="1">Uncharacterized protein</fullName>
    </submittedName>
</protein>
<evidence type="ECO:0000313" key="1">
    <source>
        <dbReference type="EMBL" id="KAJ8034699.1"/>
    </source>
</evidence>
<evidence type="ECO:0000313" key="2">
    <source>
        <dbReference type="Proteomes" id="UP001152320"/>
    </source>
</evidence>
<keyword evidence="2" id="KW-1185">Reference proteome</keyword>
<dbReference type="AlphaFoldDB" id="A0A9Q1BY53"/>
<sequence length="98" mass="11436">MVKVSVKLKNRNCIALATYFNLPETKIDLLHKETDMPGLTLLQILKERNIINMYDVSHFQEALALLELVEVNESLVIPYQNQIDPIIQQKHKITRKEH</sequence>
<name>A0A9Q1BY53_HOLLE</name>
<accession>A0A9Q1BY53</accession>
<comment type="caution">
    <text evidence="1">The sequence shown here is derived from an EMBL/GenBank/DDBJ whole genome shotgun (WGS) entry which is preliminary data.</text>
</comment>
<proteinExistence type="predicted"/>
<gene>
    <name evidence="1" type="ORF">HOLleu_21651</name>
</gene>
<reference evidence="1" key="1">
    <citation type="submission" date="2021-10" db="EMBL/GenBank/DDBJ databases">
        <title>Tropical sea cucumber genome reveals ecological adaptation and Cuvierian tubules defense mechanism.</title>
        <authorList>
            <person name="Chen T."/>
        </authorList>
    </citation>
    <scope>NUCLEOTIDE SEQUENCE</scope>
    <source>
        <strain evidence="1">Nanhai2018</strain>
        <tissue evidence="1">Muscle</tissue>
    </source>
</reference>
<dbReference type="Proteomes" id="UP001152320">
    <property type="component" value="Chromosome 10"/>
</dbReference>